<evidence type="ECO:0000256" key="1">
    <source>
        <dbReference type="SAM" id="SignalP"/>
    </source>
</evidence>
<protein>
    <submittedName>
        <fullName evidence="2">Uncharacterized protein</fullName>
    </submittedName>
</protein>
<gene>
    <name evidence="2" type="ORF">SAMN05216372_104291</name>
</gene>
<feature type="chain" id="PRO_5017395673" evidence="1">
    <location>
        <begin position="21"/>
        <end position="41"/>
    </location>
</feature>
<keyword evidence="3" id="KW-1185">Reference proteome</keyword>
<evidence type="ECO:0000313" key="3">
    <source>
        <dbReference type="Proteomes" id="UP000243950"/>
    </source>
</evidence>
<sequence length="41" mass="4439">MTPMASARALALLCSPPLFSFPLNQPRRIAESQSLPVARLS</sequence>
<dbReference type="Proteomes" id="UP000243950">
    <property type="component" value="Unassembled WGS sequence"/>
</dbReference>
<accession>A0A1I1VEJ1</accession>
<organism evidence="2 3">
    <name type="scientific">Pseudomonas straminea</name>
    <dbReference type="NCBI Taxonomy" id="47882"/>
    <lineage>
        <taxon>Bacteria</taxon>
        <taxon>Pseudomonadati</taxon>
        <taxon>Pseudomonadota</taxon>
        <taxon>Gammaproteobacteria</taxon>
        <taxon>Pseudomonadales</taxon>
        <taxon>Pseudomonadaceae</taxon>
        <taxon>Phytopseudomonas</taxon>
    </lineage>
</organism>
<name>A0A1I1VEJ1_PSEOC</name>
<dbReference type="EMBL" id="FOMO01000004">
    <property type="protein sequence ID" value="SFD81482.1"/>
    <property type="molecule type" value="Genomic_DNA"/>
</dbReference>
<feature type="signal peptide" evidence="1">
    <location>
        <begin position="1"/>
        <end position="20"/>
    </location>
</feature>
<keyword evidence="1" id="KW-0732">Signal</keyword>
<proteinExistence type="predicted"/>
<dbReference type="AlphaFoldDB" id="A0A1I1VEJ1"/>
<reference evidence="3" key="1">
    <citation type="submission" date="2016-10" db="EMBL/GenBank/DDBJ databases">
        <authorList>
            <person name="Varghese N."/>
            <person name="Submissions S."/>
        </authorList>
    </citation>
    <scope>NUCLEOTIDE SEQUENCE [LARGE SCALE GENOMIC DNA]</scope>
    <source>
        <strain evidence="3">JCM 2783</strain>
    </source>
</reference>
<evidence type="ECO:0000313" key="2">
    <source>
        <dbReference type="EMBL" id="SFD81482.1"/>
    </source>
</evidence>